<dbReference type="Gene3D" id="3.90.660.20">
    <property type="entry name" value="Protoporphyrinogen oxidase, mitochondrial, domain 2"/>
    <property type="match status" value="1"/>
</dbReference>
<dbReference type="InterPro" id="IPR036188">
    <property type="entry name" value="FAD/NAD-bd_sf"/>
</dbReference>
<reference evidence="2" key="1">
    <citation type="submission" date="2025-02" db="EMBL/GenBank/DDBJ databases">
        <authorList>
            <consortium name="NCBI Genome Project"/>
        </authorList>
    </citation>
    <scope>NUCLEOTIDE SEQUENCE</scope>
</reference>
<dbReference type="PANTHER" id="PTHR42923:SF17">
    <property type="entry name" value="AMINE OXIDASE DOMAIN-CONTAINING PROTEIN"/>
    <property type="match status" value="1"/>
</dbReference>
<dbReference type="PANTHER" id="PTHR42923">
    <property type="entry name" value="PROTOPORPHYRINOGEN OXIDASE"/>
    <property type="match status" value="1"/>
</dbReference>
<name>A0AAJ8BW03_ASPNG</name>
<dbReference type="GeneID" id="4982772"/>
<dbReference type="Pfam" id="PF01593">
    <property type="entry name" value="Amino_oxidase"/>
    <property type="match status" value="1"/>
</dbReference>
<evidence type="ECO:0000313" key="2">
    <source>
        <dbReference type="RefSeq" id="XP_059603988.1"/>
    </source>
</evidence>
<dbReference type="InterPro" id="IPR002937">
    <property type="entry name" value="Amino_oxidase"/>
</dbReference>
<protein>
    <recommendedName>
        <fullName evidence="1">Amine oxidase domain-containing protein</fullName>
    </recommendedName>
</protein>
<feature type="domain" description="Amine oxidase" evidence="1">
    <location>
        <begin position="16"/>
        <end position="312"/>
    </location>
</feature>
<dbReference type="SUPFAM" id="SSF51905">
    <property type="entry name" value="FAD/NAD(P)-binding domain"/>
    <property type="match status" value="1"/>
</dbReference>
<dbReference type="KEGG" id="ang:An08g04550"/>
<dbReference type="FunFam" id="1.10.405.20:FF:000001">
    <property type="entry name" value="Amine oxidase"/>
    <property type="match status" value="1"/>
</dbReference>
<sequence length="465" mass="51105">MLLPDKKIAIIGSGAAGMAALWALHQHSPHQVYIYEAAPRLGGHINTVEFKKGEDSVNVDTGFIVLNHLSCVSSSKLEAWSDRTANFLNFLKAINVPTTPSEMSFSVSRFSDSGSFEWAGSSLRNLFAQSRNLFSPSMWRMVFDMVRFNHFAPDLLRLPDVDNTMSIGEYLEKEGYSAFFRDNYLIPLTASTWSTSPDKCNLQFPAVTLIRFLYNHNLLNTLGRGLEWLSVTGGAKSYIDTIMANFPSKQVFLNQPVISVVNDPATGSVTVTTADGTTATYDHVILATPAPQALSLVSKTATPLESSILSAFETTTNTAVCVTYNMNRAQGVSHAKYGSVLVTMNPLFMPDVRTIQGVFQYEHPLFTPAAVRAQTMLPRIQGTRGISYVGAWTMYGFHEDAFTSAFGVVEELGAKIPFPVADSRLRGGAVKEVRWLEYVFRLVLQGVQGLIVWLVGGGKGKQKAR</sequence>
<feature type="non-terminal residue" evidence="2">
    <location>
        <position position="465"/>
    </location>
</feature>
<organism evidence="2">
    <name type="scientific">Aspergillus niger</name>
    <dbReference type="NCBI Taxonomy" id="5061"/>
    <lineage>
        <taxon>Eukaryota</taxon>
        <taxon>Fungi</taxon>
        <taxon>Dikarya</taxon>
        <taxon>Ascomycota</taxon>
        <taxon>Pezizomycotina</taxon>
        <taxon>Eurotiomycetes</taxon>
        <taxon>Eurotiomycetidae</taxon>
        <taxon>Eurotiales</taxon>
        <taxon>Aspergillaceae</taxon>
        <taxon>Aspergillus</taxon>
        <taxon>Aspergillus subgen. Circumdati</taxon>
    </lineage>
</organism>
<dbReference type="Gene3D" id="1.10.3110.10">
    <property type="entry name" value="protoporphyrinogen ix oxidase, domain 3"/>
    <property type="match status" value="1"/>
</dbReference>
<evidence type="ECO:0000259" key="1">
    <source>
        <dbReference type="Pfam" id="PF01593"/>
    </source>
</evidence>
<accession>A0AAJ8BW03</accession>
<reference evidence="2" key="2">
    <citation type="submission" date="2025-08" db="UniProtKB">
        <authorList>
            <consortium name="RefSeq"/>
        </authorList>
    </citation>
    <scope>IDENTIFICATION</scope>
</reference>
<dbReference type="RefSeq" id="XP_059603988.1">
    <property type="nucleotide sequence ID" value="XM_059749007.1"/>
</dbReference>
<gene>
    <name evidence="2" type="ORF">An08g04550</name>
</gene>
<dbReference type="InterPro" id="IPR050464">
    <property type="entry name" value="Zeta_carotene_desat/Oxidored"/>
</dbReference>
<dbReference type="Gene3D" id="3.50.50.60">
    <property type="entry name" value="FAD/NAD(P)-binding domain"/>
    <property type="match status" value="2"/>
</dbReference>
<dbReference type="AlphaFoldDB" id="A0AAJ8BW03"/>
<proteinExistence type="predicted"/>